<dbReference type="CDD" id="cd16831">
    <property type="entry name" value="HemS-like_C"/>
    <property type="match status" value="1"/>
</dbReference>
<evidence type="ECO:0000313" key="2">
    <source>
        <dbReference type="EMBL" id="GGB43695.1"/>
    </source>
</evidence>
<evidence type="ECO:0000313" key="3">
    <source>
        <dbReference type="Proteomes" id="UP000603352"/>
    </source>
</evidence>
<organism evidence="2 3">
    <name type="scientific">Tistrella bauzanensis</name>
    <dbReference type="NCBI Taxonomy" id="657419"/>
    <lineage>
        <taxon>Bacteria</taxon>
        <taxon>Pseudomonadati</taxon>
        <taxon>Pseudomonadota</taxon>
        <taxon>Alphaproteobacteria</taxon>
        <taxon>Geminicoccales</taxon>
        <taxon>Geminicoccaceae</taxon>
        <taxon>Tistrella</taxon>
    </lineage>
</organism>
<dbReference type="Gene3D" id="3.40.1570.10">
    <property type="entry name" value="HemS/ChuS/ChuX like domains"/>
    <property type="match status" value="2"/>
</dbReference>
<dbReference type="InterPro" id="IPR007845">
    <property type="entry name" value="HemS/ChuX_dom"/>
</dbReference>
<dbReference type="Proteomes" id="UP000603352">
    <property type="component" value="Unassembled WGS sequence"/>
</dbReference>
<dbReference type="InterPro" id="IPR053733">
    <property type="entry name" value="Heme_Transport_Util_sf"/>
</dbReference>
<dbReference type="SUPFAM" id="SSF144064">
    <property type="entry name" value="Heme iron utilization protein-like"/>
    <property type="match status" value="1"/>
</dbReference>
<keyword evidence="3" id="KW-1185">Reference proteome</keyword>
<feature type="domain" description="Haemin-degrading HemS/ChuX" evidence="1">
    <location>
        <begin position="45"/>
        <end position="176"/>
    </location>
</feature>
<dbReference type="Pfam" id="PF05171">
    <property type="entry name" value="HemS"/>
    <property type="match status" value="2"/>
</dbReference>
<dbReference type="EMBL" id="BMDZ01000029">
    <property type="protein sequence ID" value="GGB43695.1"/>
    <property type="molecule type" value="Genomic_DNA"/>
</dbReference>
<feature type="domain" description="Haemin-degrading HemS/ChuX" evidence="1">
    <location>
        <begin position="232"/>
        <end position="363"/>
    </location>
</feature>
<evidence type="ECO:0000259" key="1">
    <source>
        <dbReference type="Pfam" id="PF05171"/>
    </source>
</evidence>
<gene>
    <name evidence="2" type="ORF">GCM10011505_26260</name>
</gene>
<sequence length="368" mass="39605">MTRMSTDQNATQPAGTAGDDLVSRRAALAAAEPGLRVRDQAERLGVSEGELVASAVGRDGADGARVVWLDADIGDLIRAIETLGPVMALTRNDHAVHEIVGTYGNVKLGAHAGLVINKPIDLRLFLKRWHAALAVEEARGDTVLRSLQFFDIHGLAMHKIYLRPDSDRAAYDALIATNRGAVQQAPAFEPAPTPEPVAATAPEGFDADAFLTDWSHLADTHDFLPLLNRHNLSRPAALALADGRFARKLGDGAFRAALEAAARDQVRIMIFVPNPGCIQISGGTINRVEPRGPWINILDPGFNLHVREDHIAAAWQVDKPTVDGTVTAVELYDDRGDLFLIMVGVRETGVPELPEWRALVHALPGSAA</sequence>
<comment type="caution">
    <text evidence="2">The sequence shown here is derived from an EMBL/GenBank/DDBJ whole genome shotgun (WGS) entry which is preliminary data.</text>
</comment>
<name>A0ABQ1IKK2_9PROT</name>
<protein>
    <submittedName>
        <fullName evidence="2">Hemin-degrading factor</fullName>
    </submittedName>
</protein>
<dbReference type="CDD" id="cd16830">
    <property type="entry name" value="HemS-like_N"/>
    <property type="match status" value="1"/>
</dbReference>
<accession>A0ABQ1IKK2</accession>
<reference evidence="3" key="1">
    <citation type="journal article" date="2019" name="Int. J. Syst. Evol. Microbiol.">
        <title>The Global Catalogue of Microorganisms (GCM) 10K type strain sequencing project: providing services to taxonomists for standard genome sequencing and annotation.</title>
        <authorList>
            <consortium name="The Broad Institute Genomics Platform"/>
            <consortium name="The Broad Institute Genome Sequencing Center for Infectious Disease"/>
            <person name="Wu L."/>
            <person name="Ma J."/>
        </authorList>
    </citation>
    <scope>NUCLEOTIDE SEQUENCE [LARGE SCALE GENOMIC DNA]</scope>
    <source>
        <strain evidence="3">CGMCC 1.10188</strain>
    </source>
</reference>
<proteinExistence type="predicted"/>